<proteinExistence type="predicted"/>
<protein>
    <submittedName>
        <fullName evidence="2">Uncharacterized protein</fullName>
    </submittedName>
</protein>
<evidence type="ECO:0000256" key="1">
    <source>
        <dbReference type="SAM" id="MobiDB-lite"/>
    </source>
</evidence>
<dbReference type="AlphaFoldDB" id="G0NIR3"/>
<keyword evidence="3" id="KW-1185">Reference proteome</keyword>
<accession>G0NIR3</accession>
<evidence type="ECO:0000313" key="2">
    <source>
        <dbReference type="EMBL" id="EGT32025.1"/>
    </source>
</evidence>
<feature type="compositionally biased region" description="Polar residues" evidence="1">
    <location>
        <begin position="193"/>
        <end position="214"/>
    </location>
</feature>
<dbReference type="InParanoid" id="G0NIR3"/>
<name>G0NIR3_CAEBE</name>
<sequence>MGPLSRLREDVTEQSTSTIGFVPSLAKLEQHENEGYSSSTCDSQRTTQKSHQSANSKRTSSIQIRHEATPSSMPASKRPLSEPSQNLPAPKRRAGVTENLENADEAPVAYDTRALAPMVPDHLRKAPLPPAPQLRQGALAGVTARLAPAPIAPAPAVRLRPSAWAPMIPDHLRRAPLAAAQAFRRGAPAANATPPSRQNLNLNTYPNPSTCWPS</sequence>
<reference evidence="3" key="1">
    <citation type="submission" date="2011-07" db="EMBL/GenBank/DDBJ databases">
        <authorList>
            <consortium name="Caenorhabditis brenneri Sequencing and Analysis Consortium"/>
            <person name="Wilson R.K."/>
        </authorList>
    </citation>
    <scope>NUCLEOTIDE SEQUENCE [LARGE SCALE GENOMIC DNA]</scope>
    <source>
        <strain evidence="3">PB2801</strain>
    </source>
</reference>
<dbReference type="EMBL" id="GL379892">
    <property type="protein sequence ID" value="EGT32025.1"/>
    <property type="molecule type" value="Genomic_DNA"/>
</dbReference>
<dbReference type="HOGENOM" id="CLU_1289964_0_0_1"/>
<feature type="compositionally biased region" description="Basic and acidic residues" evidence="1">
    <location>
        <begin position="1"/>
        <end position="11"/>
    </location>
</feature>
<organism evidence="3">
    <name type="scientific">Caenorhabditis brenneri</name>
    <name type="common">Nematode worm</name>
    <dbReference type="NCBI Taxonomy" id="135651"/>
    <lineage>
        <taxon>Eukaryota</taxon>
        <taxon>Metazoa</taxon>
        <taxon>Ecdysozoa</taxon>
        <taxon>Nematoda</taxon>
        <taxon>Chromadorea</taxon>
        <taxon>Rhabditida</taxon>
        <taxon>Rhabditina</taxon>
        <taxon>Rhabditomorpha</taxon>
        <taxon>Rhabditoidea</taxon>
        <taxon>Rhabditidae</taxon>
        <taxon>Peloderinae</taxon>
        <taxon>Caenorhabditis</taxon>
    </lineage>
</organism>
<feature type="compositionally biased region" description="Polar residues" evidence="1">
    <location>
        <begin position="35"/>
        <end position="74"/>
    </location>
</feature>
<feature type="region of interest" description="Disordered" evidence="1">
    <location>
        <begin position="185"/>
        <end position="214"/>
    </location>
</feature>
<evidence type="ECO:0000313" key="3">
    <source>
        <dbReference type="Proteomes" id="UP000008068"/>
    </source>
</evidence>
<feature type="region of interest" description="Disordered" evidence="1">
    <location>
        <begin position="1"/>
        <end position="99"/>
    </location>
</feature>
<gene>
    <name evidence="2" type="ORF">CAEBREN_20074</name>
</gene>
<dbReference type="Proteomes" id="UP000008068">
    <property type="component" value="Unassembled WGS sequence"/>
</dbReference>